<reference evidence="2" key="1">
    <citation type="journal article" date="2018" name="Nat. Plants">
        <title>Whole-genome landscape of Medicago truncatula symbiotic genes.</title>
        <authorList>
            <person name="Pecrix Y."/>
            <person name="Staton S.E."/>
            <person name="Sallet E."/>
            <person name="Lelandais-Briere C."/>
            <person name="Moreau S."/>
            <person name="Carrere S."/>
            <person name="Blein T."/>
            <person name="Jardinaud M.F."/>
            <person name="Latrasse D."/>
            <person name="Zouine M."/>
            <person name="Zahm M."/>
            <person name="Kreplak J."/>
            <person name="Mayjonade B."/>
            <person name="Satge C."/>
            <person name="Perez M."/>
            <person name="Cauet S."/>
            <person name="Marande W."/>
            <person name="Chantry-Darmon C."/>
            <person name="Lopez-Roques C."/>
            <person name="Bouchez O."/>
            <person name="Berard A."/>
            <person name="Debelle F."/>
            <person name="Munos S."/>
            <person name="Bendahmane A."/>
            <person name="Berges H."/>
            <person name="Niebel A."/>
            <person name="Buitink J."/>
            <person name="Frugier F."/>
            <person name="Benhamed M."/>
            <person name="Crespi M."/>
            <person name="Gouzy J."/>
            <person name="Gamas P."/>
        </authorList>
    </citation>
    <scope>NUCLEOTIDE SEQUENCE [LARGE SCALE GENOMIC DNA]</scope>
    <source>
        <strain evidence="2">cv. Jemalong A17</strain>
    </source>
</reference>
<sequence>MQKPPISAIGMQRQSLERHGGISNGEQIPEQSAAITSFFIENVANMASKKTTKGMSLT</sequence>
<comment type="caution">
    <text evidence="1">The sequence shown here is derived from an EMBL/GenBank/DDBJ whole genome shotgun (WGS) entry which is preliminary data.</text>
</comment>
<accession>A0A396HCM0</accession>
<evidence type="ECO:0000313" key="2">
    <source>
        <dbReference type="Proteomes" id="UP000265566"/>
    </source>
</evidence>
<name>A0A396HCM0_MEDTR</name>
<evidence type="ECO:0000313" key="1">
    <source>
        <dbReference type="EMBL" id="RHN50398.1"/>
    </source>
</evidence>
<proteinExistence type="predicted"/>
<gene>
    <name evidence="1" type="ORF">MtrunA17_Chr6g0456961</name>
</gene>
<dbReference type="EMBL" id="PSQE01000006">
    <property type="protein sequence ID" value="RHN50398.1"/>
    <property type="molecule type" value="Genomic_DNA"/>
</dbReference>
<protein>
    <submittedName>
        <fullName evidence="1">Uncharacterized protein</fullName>
    </submittedName>
</protein>
<organism evidence="1 2">
    <name type="scientific">Medicago truncatula</name>
    <name type="common">Barrel medic</name>
    <name type="synonym">Medicago tribuloides</name>
    <dbReference type="NCBI Taxonomy" id="3880"/>
    <lineage>
        <taxon>Eukaryota</taxon>
        <taxon>Viridiplantae</taxon>
        <taxon>Streptophyta</taxon>
        <taxon>Embryophyta</taxon>
        <taxon>Tracheophyta</taxon>
        <taxon>Spermatophyta</taxon>
        <taxon>Magnoliopsida</taxon>
        <taxon>eudicotyledons</taxon>
        <taxon>Gunneridae</taxon>
        <taxon>Pentapetalae</taxon>
        <taxon>rosids</taxon>
        <taxon>fabids</taxon>
        <taxon>Fabales</taxon>
        <taxon>Fabaceae</taxon>
        <taxon>Papilionoideae</taxon>
        <taxon>50 kb inversion clade</taxon>
        <taxon>NPAAA clade</taxon>
        <taxon>Hologalegina</taxon>
        <taxon>IRL clade</taxon>
        <taxon>Trifolieae</taxon>
        <taxon>Medicago</taxon>
    </lineage>
</organism>
<dbReference type="AlphaFoldDB" id="A0A396HCM0"/>
<dbReference type="Gramene" id="rna34676">
    <property type="protein sequence ID" value="RHN50398.1"/>
    <property type="gene ID" value="gene34676"/>
</dbReference>
<dbReference type="Proteomes" id="UP000265566">
    <property type="component" value="Chromosome 6"/>
</dbReference>